<protein>
    <submittedName>
        <fullName evidence="2">Uncharacterized protein</fullName>
    </submittedName>
</protein>
<gene>
    <name evidence="2" type="primary">ORF222857</name>
</gene>
<dbReference type="AlphaFoldDB" id="A0A0B7C4I8"/>
<dbReference type="EMBL" id="HACG01053231">
    <property type="protein sequence ID" value="CEL00102.1"/>
    <property type="molecule type" value="Transcribed_RNA"/>
</dbReference>
<evidence type="ECO:0000313" key="2">
    <source>
        <dbReference type="EMBL" id="CEL00102.1"/>
    </source>
</evidence>
<feature type="non-terminal residue" evidence="2">
    <location>
        <position position="1"/>
    </location>
</feature>
<feature type="non-terminal residue" evidence="2">
    <location>
        <position position="71"/>
    </location>
</feature>
<feature type="region of interest" description="Disordered" evidence="1">
    <location>
        <begin position="1"/>
        <end position="20"/>
    </location>
</feature>
<organism evidence="2">
    <name type="scientific">Arion vulgaris</name>
    <dbReference type="NCBI Taxonomy" id="1028688"/>
    <lineage>
        <taxon>Eukaryota</taxon>
        <taxon>Metazoa</taxon>
        <taxon>Spiralia</taxon>
        <taxon>Lophotrochozoa</taxon>
        <taxon>Mollusca</taxon>
        <taxon>Gastropoda</taxon>
        <taxon>Heterobranchia</taxon>
        <taxon>Euthyneura</taxon>
        <taxon>Panpulmonata</taxon>
        <taxon>Eupulmonata</taxon>
        <taxon>Stylommatophora</taxon>
        <taxon>Helicina</taxon>
        <taxon>Arionoidea</taxon>
        <taxon>Arionidae</taxon>
        <taxon>Arion</taxon>
    </lineage>
</organism>
<sequence>KLLAKLRANSQSHTRAAEKEADPFVHISTPVTESVPGTAVKEVAVSQEIENTSVHSLIVDSESLFLTETPS</sequence>
<name>A0A0B7C4I8_9EUPU</name>
<accession>A0A0B7C4I8</accession>
<reference evidence="2" key="1">
    <citation type="submission" date="2014-12" db="EMBL/GenBank/DDBJ databases">
        <title>Insight into the proteome of Arion vulgaris.</title>
        <authorList>
            <person name="Aradska J."/>
            <person name="Bulat T."/>
            <person name="Smidak R."/>
            <person name="Sarate P."/>
            <person name="Gangsoo J."/>
            <person name="Sialana F."/>
            <person name="Bilban M."/>
            <person name="Lubec G."/>
        </authorList>
    </citation>
    <scope>NUCLEOTIDE SEQUENCE</scope>
    <source>
        <tissue evidence="2">Skin</tissue>
    </source>
</reference>
<evidence type="ECO:0000256" key="1">
    <source>
        <dbReference type="SAM" id="MobiDB-lite"/>
    </source>
</evidence>
<proteinExistence type="predicted"/>